<dbReference type="SUPFAM" id="SSF51905">
    <property type="entry name" value="FAD/NAD(P)-binding domain"/>
    <property type="match status" value="2"/>
</dbReference>
<dbReference type="AlphaFoldDB" id="A0A0S3PZT7"/>
<evidence type="ECO:0000313" key="4">
    <source>
        <dbReference type="Proteomes" id="UP000236884"/>
    </source>
</evidence>
<dbReference type="InterPro" id="IPR038732">
    <property type="entry name" value="HpyO/CreE_NAD-binding"/>
</dbReference>
<proteinExistence type="predicted"/>
<dbReference type="InterPro" id="IPR050982">
    <property type="entry name" value="Auxin_biosynth/cation_transpt"/>
</dbReference>
<sequence length="477" mass="52605">MMDGLGVNGLAALEAQVRDEIARTQHPNMAWLKPAAAPDGSEAVDVLIVGAGQSGLAIAFGLMRSQVSRILLVDKAKRGREGPWRTYARMHTLRSPKSYTGPDLDLPALTYQSWHEARFGKDDWEKLGLIPTGHWADYLDWFRDVLGINVRSKTEVVDIAPAGDLLAATVHGEGGEAILYARKIVLATGQESLGDWITAPLVGDLPQKYRAHCAEPIDFAALRGKRVAVIGAGASAFDNAAAALEAGADEVYLLCRRAQPQVIQPYRWLTFRGFLRHLSDLDDAWRWRFMRKILDLREGFPQPTFDRCAIHENFHLHVGAPITAARESGSSVILTTPQSEIEVDFVISAIGIDIDPAQRPELKRFAHNIASWADRYTPPAHERDDRLGRFPYLGDDFALAPKVEAETQWIKNIHLFSIAATMSFGPSGSSINAMTTAVPKLVSGVTRSLFSADLDRHWAELEAYDVPQAVIRPPPKP</sequence>
<feature type="domain" description="FAD-dependent urate hydroxylase HpyO/Asp monooxygenase CreE-like FAD/NAD(P)-binding" evidence="2">
    <location>
        <begin position="48"/>
        <end position="190"/>
    </location>
</feature>
<dbReference type="GO" id="GO:0050660">
    <property type="term" value="F:flavin adenine dinucleotide binding"/>
    <property type="evidence" value="ECO:0007669"/>
    <property type="project" value="TreeGrafter"/>
</dbReference>
<dbReference type="InterPro" id="IPR036188">
    <property type="entry name" value="FAD/NAD-bd_sf"/>
</dbReference>
<organism evidence="3 4">
    <name type="scientific">Variibacter gotjawalensis</name>
    <dbReference type="NCBI Taxonomy" id="1333996"/>
    <lineage>
        <taxon>Bacteria</taxon>
        <taxon>Pseudomonadati</taxon>
        <taxon>Pseudomonadota</taxon>
        <taxon>Alphaproteobacteria</taxon>
        <taxon>Hyphomicrobiales</taxon>
        <taxon>Nitrobacteraceae</taxon>
        <taxon>Variibacter</taxon>
    </lineage>
</organism>
<evidence type="ECO:0000313" key="3">
    <source>
        <dbReference type="EMBL" id="BAT61450.1"/>
    </source>
</evidence>
<keyword evidence="1" id="KW-0560">Oxidoreductase</keyword>
<dbReference type="EMBL" id="AP014946">
    <property type="protein sequence ID" value="BAT61450.1"/>
    <property type="molecule type" value="Genomic_DNA"/>
</dbReference>
<keyword evidence="4" id="KW-1185">Reference proteome</keyword>
<dbReference type="Gene3D" id="3.50.50.60">
    <property type="entry name" value="FAD/NAD(P)-binding domain"/>
    <property type="match status" value="1"/>
</dbReference>
<protein>
    <submittedName>
        <fullName evidence="3">Putative glutamate synthase subunit beta</fullName>
    </submittedName>
</protein>
<evidence type="ECO:0000256" key="1">
    <source>
        <dbReference type="ARBA" id="ARBA00023002"/>
    </source>
</evidence>
<evidence type="ECO:0000259" key="2">
    <source>
        <dbReference type="Pfam" id="PF13454"/>
    </source>
</evidence>
<dbReference type="Proteomes" id="UP000236884">
    <property type="component" value="Chromosome"/>
</dbReference>
<dbReference type="PRINTS" id="PR00368">
    <property type="entry name" value="FADPNR"/>
</dbReference>
<dbReference type="PANTHER" id="PTHR43539">
    <property type="entry name" value="FLAVIN-BINDING MONOOXYGENASE-LIKE PROTEIN (AFU_ORTHOLOGUE AFUA_4G09220)"/>
    <property type="match status" value="1"/>
</dbReference>
<dbReference type="KEGG" id="vgo:GJW-30_1_04007"/>
<dbReference type="GO" id="GO:0004497">
    <property type="term" value="F:monooxygenase activity"/>
    <property type="evidence" value="ECO:0007669"/>
    <property type="project" value="TreeGrafter"/>
</dbReference>
<gene>
    <name evidence="3" type="ORF">GJW-30_1_04007</name>
</gene>
<name>A0A0S3PZT7_9BRAD</name>
<reference evidence="3 4" key="1">
    <citation type="submission" date="2015-08" db="EMBL/GenBank/DDBJ databases">
        <title>Investigation of the bacterial diversity of lava forest soil.</title>
        <authorList>
            <person name="Lee J.S."/>
        </authorList>
    </citation>
    <scope>NUCLEOTIDE SEQUENCE [LARGE SCALE GENOMIC DNA]</scope>
    <source>
        <strain evidence="3 4">GJW-30</strain>
    </source>
</reference>
<dbReference type="RefSeq" id="WP_245408569.1">
    <property type="nucleotide sequence ID" value="NZ_AP014946.1"/>
</dbReference>
<accession>A0A0S3PZT7</accession>
<dbReference type="Pfam" id="PF13454">
    <property type="entry name" value="NAD_binding_9"/>
    <property type="match status" value="1"/>
</dbReference>
<dbReference type="PANTHER" id="PTHR43539:SF91">
    <property type="entry name" value="FAD-DEPENDENT URATE HYDROXYLASE"/>
    <property type="match status" value="1"/>
</dbReference>
<dbReference type="PRINTS" id="PR00411">
    <property type="entry name" value="PNDRDTASEI"/>
</dbReference>